<name>A0ABD3LGJ6_EUCGL</name>
<reference evidence="1 2" key="1">
    <citation type="submission" date="2024-11" db="EMBL/GenBank/DDBJ databases">
        <title>Chromosome-level genome assembly of Eucalyptus globulus Labill. provides insights into its genome evolution.</title>
        <authorList>
            <person name="Li X."/>
        </authorList>
    </citation>
    <scope>NUCLEOTIDE SEQUENCE [LARGE SCALE GENOMIC DNA]</scope>
    <source>
        <strain evidence="1">CL2024</strain>
        <tissue evidence="1">Fresh tender leaves</tissue>
    </source>
</reference>
<evidence type="ECO:0000313" key="2">
    <source>
        <dbReference type="Proteomes" id="UP001634007"/>
    </source>
</evidence>
<evidence type="ECO:0000313" key="1">
    <source>
        <dbReference type="EMBL" id="KAL3749261.1"/>
    </source>
</evidence>
<keyword evidence="2" id="KW-1185">Reference proteome</keyword>
<gene>
    <name evidence="1" type="ORF">ACJRO7_010374</name>
</gene>
<protein>
    <submittedName>
        <fullName evidence="1">Uncharacterized protein</fullName>
    </submittedName>
</protein>
<accession>A0ABD3LGJ6</accession>
<comment type="caution">
    <text evidence="1">The sequence shown here is derived from an EMBL/GenBank/DDBJ whole genome shotgun (WGS) entry which is preliminary data.</text>
</comment>
<dbReference type="EMBL" id="JBJKBG010000002">
    <property type="protein sequence ID" value="KAL3749261.1"/>
    <property type="molecule type" value="Genomic_DNA"/>
</dbReference>
<sequence>MVESEDLEPELGYHLEASYDVPRSPAFNHRFCKVASSKAESVWVASQSFGIGQFREFKDRISSYDESFQLGAGEAYGAGDEEGEYVPFRLLRRWFWSVGSVGFFKATGDRGGTIGRIETFH</sequence>
<dbReference type="Proteomes" id="UP001634007">
    <property type="component" value="Unassembled WGS sequence"/>
</dbReference>
<dbReference type="AlphaFoldDB" id="A0ABD3LGJ6"/>
<proteinExistence type="predicted"/>
<organism evidence="1 2">
    <name type="scientific">Eucalyptus globulus</name>
    <name type="common">Tasmanian blue gum</name>
    <dbReference type="NCBI Taxonomy" id="34317"/>
    <lineage>
        <taxon>Eukaryota</taxon>
        <taxon>Viridiplantae</taxon>
        <taxon>Streptophyta</taxon>
        <taxon>Embryophyta</taxon>
        <taxon>Tracheophyta</taxon>
        <taxon>Spermatophyta</taxon>
        <taxon>Magnoliopsida</taxon>
        <taxon>eudicotyledons</taxon>
        <taxon>Gunneridae</taxon>
        <taxon>Pentapetalae</taxon>
        <taxon>rosids</taxon>
        <taxon>malvids</taxon>
        <taxon>Myrtales</taxon>
        <taxon>Myrtaceae</taxon>
        <taxon>Myrtoideae</taxon>
        <taxon>Eucalypteae</taxon>
        <taxon>Eucalyptus</taxon>
    </lineage>
</organism>